<name>A0A2N5X2J7_9GAMM</name>
<sequence length="236" mass="25230">MNNILAIETATEACSVAWSSGDRVQQRHEITPRQHSQRLFGMLNELLPDGRLREHGIEAVAYGCGPGSFTGLRIAASAVQGLTYASGLPAVPVSTLAVQAQTALRHGLVDDGQLILSSLDARINEIYCAWFRAEAGGVLALTGPQACHPAQVRLPTGAANAVGIGSGCQFIEDMPPAVKASLGEMAVDLLPEARDLIPFAIEQLARGDVQTPFQVQPVYVRDEINWKKIPQQGKRA</sequence>
<dbReference type="InterPro" id="IPR043129">
    <property type="entry name" value="ATPase_NBD"/>
</dbReference>
<reference evidence="5 6" key="1">
    <citation type="submission" date="2018-01" db="EMBL/GenBank/DDBJ databases">
        <title>The draft genome sequence of Halioglobus lutimaris HF004.</title>
        <authorList>
            <person name="Du Z.-J."/>
            <person name="Shi M.-J."/>
        </authorList>
    </citation>
    <scope>NUCLEOTIDE SEQUENCE [LARGE SCALE GENOMIC DNA]</scope>
    <source>
        <strain evidence="5 6">HF004</strain>
    </source>
</reference>
<evidence type="ECO:0000256" key="1">
    <source>
        <dbReference type="ARBA" id="ARBA00010493"/>
    </source>
</evidence>
<proteinExistence type="inferred from homology"/>
<dbReference type="Gene3D" id="3.30.420.40">
    <property type="match status" value="2"/>
</dbReference>
<dbReference type="NCBIfam" id="TIGR03725">
    <property type="entry name" value="T6A_YeaZ"/>
    <property type="match status" value="1"/>
</dbReference>
<dbReference type="AlphaFoldDB" id="A0A2N5X2J7"/>
<dbReference type="InterPro" id="IPR022496">
    <property type="entry name" value="T6A_TsaB"/>
</dbReference>
<dbReference type="PANTHER" id="PTHR11735:SF11">
    <property type="entry name" value="TRNA THREONYLCARBAMOYLADENOSINE BIOSYNTHESIS PROTEIN TSAB"/>
    <property type="match status" value="1"/>
</dbReference>
<gene>
    <name evidence="5" type="primary">tsaB</name>
    <name evidence="5" type="ORF">C0039_10515</name>
</gene>
<comment type="caution">
    <text evidence="5">The sequence shown here is derived from an EMBL/GenBank/DDBJ whole genome shotgun (WGS) entry which is preliminary data.</text>
</comment>
<dbReference type="GO" id="GO:0005829">
    <property type="term" value="C:cytosol"/>
    <property type="evidence" value="ECO:0007669"/>
    <property type="project" value="TreeGrafter"/>
</dbReference>
<dbReference type="OrthoDB" id="9809995at2"/>
<organism evidence="5 6">
    <name type="scientific">Pseudohalioglobus lutimaris</name>
    <dbReference type="NCBI Taxonomy" id="1737061"/>
    <lineage>
        <taxon>Bacteria</taxon>
        <taxon>Pseudomonadati</taxon>
        <taxon>Pseudomonadota</taxon>
        <taxon>Gammaproteobacteria</taxon>
        <taxon>Cellvibrionales</taxon>
        <taxon>Halieaceae</taxon>
        <taxon>Pseudohalioglobus</taxon>
    </lineage>
</organism>
<feature type="domain" description="Gcp-like" evidence="4">
    <location>
        <begin position="29"/>
        <end position="153"/>
    </location>
</feature>
<keyword evidence="6" id="KW-1185">Reference proteome</keyword>
<keyword evidence="5" id="KW-0808">Transferase</keyword>
<protein>
    <recommendedName>
        <fullName evidence="2">tRNA threonylcarbamoyladenosine biosynthesis protein TsaB</fullName>
    </recommendedName>
    <alternativeName>
        <fullName evidence="3">t(6)A37 threonylcarbamoyladenosine biosynthesis protein TsaB</fullName>
    </alternativeName>
</protein>
<dbReference type="CDD" id="cd24032">
    <property type="entry name" value="ASKHA_NBD_TsaB"/>
    <property type="match status" value="1"/>
</dbReference>
<dbReference type="GO" id="GO:0002949">
    <property type="term" value="P:tRNA threonylcarbamoyladenosine modification"/>
    <property type="evidence" value="ECO:0007669"/>
    <property type="project" value="InterPro"/>
</dbReference>
<dbReference type="RefSeq" id="WP_101518035.1">
    <property type="nucleotide sequence ID" value="NZ_PKUS01000011.1"/>
</dbReference>
<comment type="similarity">
    <text evidence="1">Belongs to the KAE1 / TsaD family. TsaB subfamily.</text>
</comment>
<evidence type="ECO:0000313" key="6">
    <source>
        <dbReference type="Proteomes" id="UP000235005"/>
    </source>
</evidence>
<evidence type="ECO:0000259" key="4">
    <source>
        <dbReference type="Pfam" id="PF00814"/>
    </source>
</evidence>
<evidence type="ECO:0000313" key="5">
    <source>
        <dbReference type="EMBL" id="PLW68711.1"/>
    </source>
</evidence>
<dbReference type="InterPro" id="IPR000905">
    <property type="entry name" value="Gcp-like_dom"/>
</dbReference>
<dbReference type="SUPFAM" id="SSF53067">
    <property type="entry name" value="Actin-like ATPase domain"/>
    <property type="match status" value="2"/>
</dbReference>
<evidence type="ECO:0000256" key="2">
    <source>
        <dbReference type="ARBA" id="ARBA00019012"/>
    </source>
</evidence>
<evidence type="ECO:0000256" key="3">
    <source>
        <dbReference type="ARBA" id="ARBA00032446"/>
    </source>
</evidence>
<dbReference type="EMBL" id="PKUS01000011">
    <property type="protein sequence ID" value="PLW68711.1"/>
    <property type="molecule type" value="Genomic_DNA"/>
</dbReference>
<dbReference type="Proteomes" id="UP000235005">
    <property type="component" value="Unassembled WGS sequence"/>
</dbReference>
<dbReference type="Pfam" id="PF00814">
    <property type="entry name" value="TsaD"/>
    <property type="match status" value="1"/>
</dbReference>
<accession>A0A2N5X2J7</accession>
<dbReference type="PANTHER" id="PTHR11735">
    <property type="entry name" value="TRNA N6-ADENOSINE THREONYLCARBAMOYLTRANSFERASE"/>
    <property type="match status" value="1"/>
</dbReference>
<dbReference type="GO" id="GO:0016740">
    <property type="term" value="F:transferase activity"/>
    <property type="evidence" value="ECO:0007669"/>
    <property type="project" value="UniProtKB-KW"/>
</dbReference>